<evidence type="ECO:0000256" key="1">
    <source>
        <dbReference type="ARBA" id="ARBA00006484"/>
    </source>
</evidence>
<dbReference type="CDD" id="cd05233">
    <property type="entry name" value="SDR_c"/>
    <property type="match status" value="1"/>
</dbReference>
<evidence type="ECO:0000256" key="3">
    <source>
        <dbReference type="ARBA" id="ARBA00023002"/>
    </source>
</evidence>
<evidence type="ECO:0000313" key="4">
    <source>
        <dbReference type="EMBL" id="KAI1874417.1"/>
    </source>
</evidence>
<sequence length="273" mass="28460">MEIDGCALVFGGARGIGRACALAFARFGARRVLVADLDYAAACVVAENCQTIASNPDFQAEGALVDVCSEESVSQITARAAQTFGRIDYCVNSAGLGVQNPREIAEANVAEFNQLLQTNVTGTFLVTKCASATMKSQDPRPNYPSAPERGLTRGSIVNLGSASSFASTPSMVQYTTSKFAVLGLTKNSALDNAAHGIRVNCVCPSWVDTPMIKQAIADIPSLKDQINSAVPLGRIASADEVADAVIFLCSPRSSYITGSGLIIDGGTTLTSHA</sequence>
<dbReference type="Gene3D" id="3.40.50.720">
    <property type="entry name" value="NAD(P)-binding Rossmann-like Domain"/>
    <property type="match status" value="1"/>
</dbReference>
<keyword evidence="3" id="KW-0560">Oxidoreductase</keyword>
<keyword evidence="2" id="KW-0521">NADP</keyword>
<protein>
    <recommendedName>
        <fullName evidence="6">NAD(P)-binding protein</fullName>
    </recommendedName>
</protein>
<keyword evidence="5" id="KW-1185">Reference proteome</keyword>
<dbReference type="PANTHER" id="PTHR24321">
    <property type="entry name" value="DEHYDROGENASES, SHORT CHAIN"/>
    <property type="match status" value="1"/>
</dbReference>
<comment type="caution">
    <text evidence="4">The sequence shown here is derived from an EMBL/GenBank/DDBJ whole genome shotgun (WGS) entry which is preliminary data.</text>
</comment>
<comment type="similarity">
    <text evidence="1">Belongs to the short-chain dehydrogenases/reductases (SDR) family.</text>
</comment>
<dbReference type="PANTHER" id="PTHR24321:SF12">
    <property type="entry name" value="SHORT-CHAIN DEHYDROGENASE_REDUCTASE FAMILY, PUTATIVE (AFU_ORTHOLOGUE AFUA_5G14340)-RELATED"/>
    <property type="match status" value="1"/>
</dbReference>
<accession>A0A9Q0AN80</accession>
<evidence type="ECO:0000313" key="5">
    <source>
        <dbReference type="Proteomes" id="UP000829685"/>
    </source>
</evidence>
<dbReference type="EMBL" id="JAFIMR010000009">
    <property type="protein sequence ID" value="KAI1874417.1"/>
    <property type="molecule type" value="Genomic_DNA"/>
</dbReference>
<dbReference type="GO" id="GO:0016491">
    <property type="term" value="F:oxidoreductase activity"/>
    <property type="evidence" value="ECO:0007669"/>
    <property type="project" value="UniProtKB-KW"/>
</dbReference>
<dbReference type="Pfam" id="PF13561">
    <property type="entry name" value="adh_short_C2"/>
    <property type="match status" value="1"/>
</dbReference>
<evidence type="ECO:0000256" key="2">
    <source>
        <dbReference type="ARBA" id="ARBA00022857"/>
    </source>
</evidence>
<dbReference type="PRINTS" id="PR00081">
    <property type="entry name" value="GDHRDH"/>
</dbReference>
<gene>
    <name evidence="4" type="ORF">JX265_004625</name>
</gene>
<dbReference type="Proteomes" id="UP000829685">
    <property type="component" value="Unassembled WGS sequence"/>
</dbReference>
<dbReference type="PRINTS" id="PR00080">
    <property type="entry name" value="SDRFAMILY"/>
</dbReference>
<dbReference type="SUPFAM" id="SSF51735">
    <property type="entry name" value="NAD(P)-binding Rossmann-fold domains"/>
    <property type="match status" value="1"/>
</dbReference>
<name>A0A9Q0AN80_9PEZI</name>
<evidence type="ECO:0008006" key="6">
    <source>
        <dbReference type="Google" id="ProtNLM"/>
    </source>
</evidence>
<dbReference type="AlphaFoldDB" id="A0A9Q0AN80"/>
<dbReference type="FunFam" id="3.40.50.720:FF:000084">
    <property type="entry name" value="Short-chain dehydrogenase reductase"/>
    <property type="match status" value="1"/>
</dbReference>
<reference evidence="4" key="1">
    <citation type="submission" date="2021-03" db="EMBL/GenBank/DDBJ databases">
        <title>Revisited historic fungal species revealed as producer of novel bioactive compounds through whole genome sequencing and comparative genomics.</title>
        <authorList>
            <person name="Vignolle G.A."/>
            <person name="Hochenegger N."/>
            <person name="Mach R.L."/>
            <person name="Mach-Aigner A.R."/>
            <person name="Javad Rahimi M."/>
            <person name="Salim K.A."/>
            <person name="Chan C.M."/>
            <person name="Lim L.B.L."/>
            <person name="Cai F."/>
            <person name="Druzhinina I.S."/>
            <person name="U'Ren J.M."/>
            <person name="Derntl C."/>
        </authorList>
    </citation>
    <scope>NUCLEOTIDE SEQUENCE</scope>
    <source>
        <strain evidence="4">TUCIM 5799</strain>
    </source>
</reference>
<dbReference type="OrthoDB" id="5840532at2759"/>
<proteinExistence type="inferred from homology"/>
<dbReference type="InterPro" id="IPR002347">
    <property type="entry name" value="SDR_fam"/>
</dbReference>
<dbReference type="InterPro" id="IPR036291">
    <property type="entry name" value="NAD(P)-bd_dom_sf"/>
</dbReference>
<organism evidence="4 5">
    <name type="scientific">Neoarthrinium moseri</name>
    <dbReference type="NCBI Taxonomy" id="1658444"/>
    <lineage>
        <taxon>Eukaryota</taxon>
        <taxon>Fungi</taxon>
        <taxon>Dikarya</taxon>
        <taxon>Ascomycota</taxon>
        <taxon>Pezizomycotina</taxon>
        <taxon>Sordariomycetes</taxon>
        <taxon>Xylariomycetidae</taxon>
        <taxon>Amphisphaeriales</taxon>
        <taxon>Apiosporaceae</taxon>
        <taxon>Neoarthrinium</taxon>
    </lineage>
</organism>